<evidence type="ECO:0000313" key="4">
    <source>
        <dbReference type="Proteomes" id="UP001321760"/>
    </source>
</evidence>
<name>A0AAV9GPH6_9PEZI</name>
<dbReference type="PANTHER" id="PTHR43709">
    <property type="entry name" value="ACONITATE ISOMERASE-RELATED"/>
    <property type="match status" value="1"/>
</dbReference>
<comment type="similarity">
    <text evidence="1">Belongs to the PrpF family.</text>
</comment>
<organism evidence="3 4">
    <name type="scientific">Podospora aff. communis PSN243</name>
    <dbReference type="NCBI Taxonomy" id="3040156"/>
    <lineage>
        <taxon>Eukaryota</taxon>
        <taxon>Fungi</taxon>
        <taxon>Dikarya</taxon>
        <taxon>Ascomycota</taxon>
        <taxon>Pezizomycotina</taxon>
        <taxon>Sordariomycetes</taxon>
        <taxon>Sordariomycetidae</taxon>
        <taxon>Sordariales</taxon>
        <taxon>Podosporaceae</taxon>
        <taxon>Podospora</taxon>
    </lineage>
</organism>
<sequence length="668" mass="72352">MPTPGEIEVFKWAMRAVYGPFDTLTEVEAQMWIPPINPGVRVPKGRHLWTDAFGVINFITLAKETVSPVYLVLAKRLVHAVHNVLGKTPDGSARLYPATDEEPLKGGLRIGQLESNGPDDDGQYHLWVFALNRLALATGEIGYNRLAVQLAKAIFSAFIKWDKTTYAGGLRLAWKVSVDRERILVPEEGHYDAATGYVVLRIVQQAAEYIDGAWGILSREIASYHLIMNRLGRVTVSYGPLDFGMGLWMLQFFRDEDWARALANECLVLAYGALNAFPGIDLNHRVAFREFSTCLGLQCFHAGLDMTTQLQAIMRLWTPGQLEVGVPDGLKPMTLVMHAAAIVPVRHFHATGRMNQRSFPAIFARGGTSNGLVIERRHLPPDGTLDMAGNCGNMSSAIGPICFDEGLLTKMPQIELDPMGHHTALVRIFNTNTNKIIHSRFKVSGSPWRYCPTGDYEMDGAPGKQSKIVLSFVDPSGAKTGHALPTGSPVDTLSLPDGSKIEASLVDVSNPGVFVRVSDLGLAQPGSLSPAAVEADPSLKNRLEQIRQAGAAKMGLDPATQSVPKIVLIFPPALESSNPMANIRCLALSMGQAHKAVPLTLALCLGAAAKLPGTIPNKLAQADGNEHVVTIGHPSGRLEVGTTLSGGKVVSAELHRTARVLMKGHVFY</sequence>
<protein>
    <submittedName>
        <fullName evidence="3">PrpF protein-domain-containing protein</fullName>
    </submittedName>
</protein>
<evidence type="ECO:0000256" key="2">
    <source>
        <dbReference type="ARBA" id="ARBA00023235"/>
    </source>
</evidence>
<proteinExistence type="inferred from homology"/>
<dbReference type="Pfam" id="PF04303">
    <property type="entry name" value="PrpF"/>
    <property type="match status" value="1"/>
</dbReference>
<gene>
    <name evidence="3" type="ORF">QBC34DRAFT_449401</name>
</gene>
<dbReference type="PANTHER" id="PTHR43709:SF2">
    <property type="entry name" value="DUF453 DOMAIN PROTEIN (AFU_ORTHOLOGUE AFUA_6G00360)"/>
    <property type="match status" value="1"/>
</dbReference>
<evidence type="ECO:0000313" key="3">
    <source>
        <dbReference type="EMBL" id="KAK4448581.1"/>
    </source>
</evidence>
<keyword evidence="2" id="KW-0413">Isomerase</keyword>
<evidence type="ECO:0000256" key="1">
    <source>
        <dbReference type="ARBA" id="ARBA00007673"/>
    </source>
</evidence>
<dbReference type="AlphaFoldDB" id="A0AAV9GPH6"/>
<keyword evidence="4" id="KW-1185">Reference proteome</keyword>
<dbReference type="SUPFAM" id="SSF54506">
    <property type="entry name" value="Diaminopimelate epimerase-like"/>
    <property type="match status" value="2"/>
</dbReference>
<reference evidence="3" key="2">
    <citation type="submission" date="2023-05" db="EMBL/GenBank/DDBJ databases">
        <authorList>
            <consortium name="Lawrence Berkeley National Laboratory"/>
            <person name="Steindorff A."/>
            <person name="Hensen N."/>
            <person name="Bonometti L."/>
            <person name="Westerberg I."/>
            <person name="Brannstrom I.O."/>
            <person name="Guillou S."/>
            <person name="Cros-Aarteil S."/>
            <person name="Calhoun S."/>
            <person name="Haridas S."/>
            <person name="Kuo A."/>
            <person name="Mondo S."/>
            <person name="Pangilinan J."/>
            <person name="Riley R."/>
            <person name="Labutti K."/>
            <person name="Andreopoulos B."/>
            <person name="Lipzen A."/>
            <person name="Chen C."/>
            <person name="Yanf M."/>
            <person name="Daum C."/>
            <person name="Ng V."/>
            <person name="Clum A."/>
            <person name="Ohm R."/>
            <person name="Martin F."/>
            <person name="Silar P."/>
            <person name="Natvig D."/>
            <person name="Lalanne C."/>
            <person name="Gautier V."/>
            <person name="Ament-Velasquez S.L."/>
            <person name="Kruys A."/>
            <person name="Hutchinson M.I."/>
            <person name="Powell A.J."/>
            <person name="Barry K."/>
            <person name="Miller A.N."/>
            <person name="Grigoriev I.V."/>
            <person name="Debuchy R."/>
            <person name="Gladieux P."/>
            <person name="Thoren M.H."/>
            <person name="Johannesson H."/>
        </authorList>
    </citation>
    <scope>NUCLEOTIDE SEQUENCE</scope>
    <source>
        <strain evidence="3">PSN243</strain>
    </source>
</reference>
<dbReference type="EMBL" id="MU865942">
    <property type="protein sequence ID" value="KAK4448581.1"/>
    <property type="molecule type" value="Genomic_DNA"/>
</dbReference>
<comment type="caution">
    <text evidence="3">The sequence shown here is derived from an EMBL/GenBank/DDBJ whole genome shotgun (WGS) entry which is preliminary data.</text>
</comment>
<dbReference type="Proteomes" id="UP001321760">
    <property type="component" value="Unassembled WGS sequence"/>
</dbReference>
<reference evidence="3" key="1">
    <citation type="journal article" date="2023" name="Mol. Phylogenet. Evol.">
        <title>Genome-scale phylogeny and comparative genomics of the fungal order Sordariales.</title>
        <authorList>
            <person name="Hensen N."/>
            <person name="Bonometti L."/>
            <person name="Westerberg I."/>
            <person name="Brannstrom I.O."/>
            <person name="Guillou S."/>
            <person name="Cros-Aarteil S."/>
            <person name="Calhoun S."/>
            <person name="Haridas S."/>
            <person name="Kuo A."/>
            <person name="Mondo S."/>
            <person name="Pangilinan J."/>
            <person name="Riley R."/>
            <person name="LaButti K."/>
            <person name="Andreopoulos B."/>
            <person name="Lipzen A."/>
            <person name="Chen C."/>
            <person name="Yan M."/>
            <person name="Daum C."/>
            <person name="Ng V."/>
            <person name="Clum A."/>
            <person name="Steindorff A."/>
            <person name="Ohm R.A."/>
            <person name="Martin F."/>
            <person name="Silar P."/>
            <person name="Natvig D.O."/>
            <person name="Lalanne C."/>
            <person name="Gautier V."/>
            <person name="Ament-Velasquez S.L."/>
            <person name="Kruys A."/>
            <person name="Hutchinson M.I."/>
            <person name="Powell A.J."/>
            <person name="Barry K."/>
            <person name="Miller A.N."/>
            <person name="Grigoriev I.V."/>
            <person name="Debuchy R."/>
            <person name="Gladieux P."/>
            <person name="Hiltunen Thoren M."/>
            <person name="Johannesson H."/>
        </authorList>
    </citation>
    <scope>NUCLEOTIDE SEQUENCE</scope>
    <source>
        <strain evidence="3">PSN243</strain>
    </source>
</reference>
<dbReference type="Gene3D" id="3.10.310.10">
    <property type="entry name" value="Diaminopimelate Epimerase, Chain A, domain 1"/>
    <property type="match status" value="2"/>
</dbReference>
<dbReference type="GO" id="GO:0016853">
    <property type="term" value="F:isomerase activity"/>
    <property type="evidence" value="ECO:0007669"/>
    <property type="project" value="UniProtKB-KW"/>
</dbReference>
<dbReference type="InterPro" id="IPR007400">
    <property type="entry name" value="PrpF-like"/>
</dbReference>
<accession>A0AAV9GPH6</accession>